<comment type="caution">
    <text evidence="1">The sequence shown here is derived from an EMBL/GenBank/DDBJ whole genome shotgun (WGS) entry which is preliminary data.</text>
</comment>
<gene>
    <name evidence="1" type="ORF">O181_064571</name>
</gene>
<evidence type="ECO:0000313" key="1">
    <source>
        <dbReference type="EMBL" id="MBW0524856.1"/>
    </source>
</evidence>
<dbReference type="Proteomes" id="UP000765509">
    <property type="component" value="Unassembled WGS sequence"/>
</dbReference>
<sequence>MDFVLFGYVTVLGPIFSSESFNSGLPGVSHWCSLFDGAQYDLPQKVDVFDTSLGPRAPVGPGLAALRKAKKDARSYHGSVQAHQTSPRKALLQIQNFEIKGSKPKITKDTSFAFVFAKPIPSAVGLPEKCGGIIVCNKLDVLGGLSPITGLLPKIPL</sequence>
<reference evidence="1" key="1">
    <citation type="submission" date="2021-03" db="EMBL/GenBank/DDBJ databases">
        <title>Draft genome sequence of rust myrtle Austropuccinia psidii MF-1, a brazilian biotype.</title>
        <authorList>
            <person name="Quecine M.C."/>
            <person name="Pachon D.M.R."/>
            <person name="Bonatelli M.L."/>
            <person name="Correr F.H."/>
            <person name="Franceschini L.M."/>
            <person name="Leite T.F."/>
            <person name="Margarido G.R.A."/>
            <person name="Almeida C.A."/>
            <person name="Ferrarezi J.A."/>
            <person name="Labate C.A."/>
        </authorList>
    </citation>
    <scope>NUCLEOTIDE SEQUENCE</scope>
    <source>
        <strain evidence="1">MF-1</strain>
    </source>
</reference>
<keyword evidence="2" id="KW-1185">Reference proteome</keyword>
<evidence type="ECO:0000313" key="2">
    <source>
        <dbReference type="Proteomes" id="UP000765509"/>
    </source>
</evidence>
<dbReference type="EMBL" id="AVOT02031345">
    <property type="protein sequence ID" value="MBW0524856.1"/>
    <property type="molecule type" value="Genomic_DNA"/>
</dbReference>
<accession>A0A9Q3ETY2</accession>
<organism evidence="1 2">
    <name type="scientific">Austropuccinia psidii MF-1</name>
    <dbReference type="NCBI Taxonomy" id="1389203"/>
    <lineage>
        <taxon>Eukaryota</taxon>
        <taxon>Fungi</taxon>
        <taxon>Dikarya</taxon>
        <taxon>Basidiomycota</taxon>
        <taxon>Pucciniomycotina</taxon>
        <taxon>Pucciniomycetes</taxon>
        <taxon>Pucciniales</taxon>
        <taxon>Sphaerophragmiaceae</taxon>
        <taxon>Austropuccinia</taxon>
    </lineage>
</organism>
<proteinExistence type="predicted"/>
<name>A0A9Q3ETY2_9BASI</name>
<protein>
    <submittedName>
        <fullName evidence="1">Uncharacterized protein</fullName>
    </submittedName>
</protein>
<dbReference type="AlphaFoldDB" id="A0A9Q3ETY2"/>